<keyword evidence="2 6" id="KW-0349">Heme</keyword>
<dbReference type="InterPro" id="IPR011042">
    <property type="entry name" value="6-blade_b-propeller_TolB-like"/>
</dbReference>
<feature type="domain" description="PKD" evidence="7">
    <location>
        <begin position="522"/>
        <end position="575"/>
    </location>
</feature>
<evidence type="ECO:0000256" key="3">
    <source>
        <dbReference type="ARBA" id="ARBA00022723"/>
    </source>
</evidence>
<keyword evidence="3 6" id="KW-0479">Metal-binding</keyword>
<dbReference type="Gene3D" id="2.120.10.30">
    <property type="entry name" value="TolB, C-terminal domain"/>
    <property type="match status" value="1"/>
</dbReference>
<dbReference type="InterPro" id="IPR012938">
    <property type="entry name" value="Glc/Sorbosone_DH"/>
</dbReference>
<evidence type="ECO:0000313" key="10">
    <source>
        <dbReference type="Proteomes" id="UP001144341"/>
    </source>
</evidence>
<dbReference type="Pfam" id="PF07995">
    <property type="entry name" value="GSDH"/>
    <property type="match status" value="1"/>
</dbReference>
<feature type="domain" description="Cytochrome c" evidence="8">
    <location>
        <begin position="642"/>
        <end position="727"/>
    </location>
</feature>
<reference evidence="9" key="1">
    <citation type="submission" date="2022-12" db="EMBL/GenBank/DDBJ databases">
        <title>Genome sequence of SJ11.</title>
        <authorList>
            <person name="Woo H."/>
        </authorList>
    </citation>
    <scope>NUCLEOTIDE SEQUENCE</scope>
    <source>
        <strain evidence="9">SJ11</strain>
    </source>
</reference>
<protein>
    <submittedName>
        <fullName evidence="9">PQQ-dependent sugar dehydrogenase</fullName>
    </submittedName>
</protein>
<dbReference type="RefSeq" id="WP_269414864.1">
    <property type="nucleotide sequence ID" value="NZ_JAPWGL010000002.1"/>
</dbReference>
<dbReference type="SUPFAM" id="SSF46626">
    <property type="entry name" value="Cytochrome c"/>
    <property type="match status" value="1"/>
</dbReference>
<dbReference type="CDD" id="cd00146">
    <property type="entry name" value="PKD"/>
    <property type="match status" value="1"/>
</dbReference>
<dbReference type="SUPFAM" id="SSF50952">
    <property type="entry name" value="Soluble quinoprotein glucose dehydrogenase"/>
    <property type="match status" value="1"/>
</dbReference>
<evidence type="ECO:0000256" key="1">
    <source>
        <dbReference type="ARBA" id="ARBA00022448"/>
    </source>
</evidence>
<evidence type="ECO:0000256" key="4">
    <source>
        <dbReference type="ARBA" id="ARBA00022982"/>
    </source>
</evidence>
<dbReference type="InterPro" id="IPR009056">
    <property type="entry name" value="Cyt_c-like_dom"/>
</dbReference>
<keyword evidence="10" id="KW-1185">Reference proteome</keyword>
<dbReference type="InterPro" id="IPR022409">
    <property type="entry name" value="PKD/Chitinase_dom"/>
</dbReference>
<keyword evidence="1" id="KW-0813">Transport</keyword>
<dbReference type="InterPro" id="IPR013783">
    <property type="entry name" value="Ig-like_fold"/>
</dbReference>
<dbReference type="Pfam" id="PF00034">
    <property type="entry name" value="Cytochrom_C"/>
    <property type="match status" value="1"/>
</dbReference>
<dbReference type="PROSITE" id="PS50093">
    <property type="entry name" value="PKD"/>
    <property type="match status" value="1"/>
</dbReference>
<dbReference type="InterPro" id="IPR000601">
    <property type="entry name" value="PKD_dom"/>
</dbReference>
<dbReference type="PANTHER" id="PTHR19328">
    <property type="entry name" value="HEDGEHOG-INTERACTING PROTEIN"/>
    <property type="match status" value="1"/>
</dbReference>
<dbReference type="Proteomes" id="UP001144341">
    <property type="component" value="Unassembled WGS sequence"/>
</dbReference>
<keyword evidence="4" id="KW-0249">Electron transport</keyword>
<dbReference type="SMART" id="SM00089">
    <property type="entry name" value="PKD"/>
    <property type="match status" value="1"/>
</dbReference>
<name>A0ABT4KW41_9SPHI</name>
<dbReference type="InterPro" id="IPR035986">
    <property type="entry name" value="PKD_dom_sf"/>
</dbReference>
<evidence type="ECO:0000256" key="2">
    <source>
        <dbReference type="ARBA" id="ARBA00022617"/>
    </source>
</evidence>
<dbReference type="PROSITE" id="PS51007">
    <property type="entry name" value="CYTC"/>
    <property type="match status" value="1"/>
</dbReference>
<sequence>MKISSALFSGIAFTILLSTQLINRSVGDNNFNQTKNNKLKIDTPDQDRFVKVNLVQGQFTEPTEMAVLPNLDILVAQRRGELMLYKNQSKKLIQTAKLDVYFKTGSSDVNAEEGLLGITIDPKYASNQYVYLFYSPTGKSVNRLSRFKMVNDMLSMSSEKVILEFYSQREICCHTGGSLAFGPDGLLYISTGDNSTPFDVPKQEFVNKGYAPLDNRPGLQQYDARRSAGNTNDLRGKILRIKVKEDGTYTIPEGNLFPEGTAKTRPEIYVMGNRNPYRISVDKKTGFLYWGEVGPDAANDDDLRGPRGYDEVNQARKAGNFGWPYFIGNNYAYKAYDYTNGKNGAAFDAVNPINNSPNNTGLENVPGVNPAFIWYPYGESKEFPQVGSGGRTAMAGPVLYNKPGVSPYPDYYNGKLIIYEWVRGWIKAVTMAPNGDYLSMEPIMSNLSFSAPIDMELGPDGKIYVLEYGKGWFSKNPDAGIARVDYLKGNRPPVIDRLTIDKPSGLLPYKMIAKVKATDADGGKLTYLWNLGNGIKKTTTVPELQYTFTKSGAYPISVQVIDNEKATTKSAVVSVFAGNEHPKVSILISGNKSFYFPGKAVNYQVLVSDKGAAVGKERIYVSNAYTEGADLAGAQLGHQQAAQTLIGKSLMTKSDCSTCHKISETSIGPAFDKVSAKYQKDPKAIEYLASKVIKGSSGVWGEVPMPAHSAMKESEVKQIVEWVMSLSAKGNAVPSLPASGKIIPPEIINKNKPVLTLKASYSDLGAKGLIPLTTTTTFNLKSNIINFADVKDFSGFNVRNNGAFNLPGNAGWLKLGLIDLTDISAIKINSSSLVTEVDYDVEIRLDDENGKLLAKNVLSKSTFPIENSADGKFHNVFIIFKSNKPAIKNSLFVRTITMEAK</sequence>
<organism evidence="9 10">
    <name type="scientific">Pedobacter rhodius</name>
    <dbReference type="NCBI Taxonomy" id="3004098"/>
    <lineage>
        <taxon>Bacteria</taxon>
        <taxon>Pseudomonadati</taxon>
        <taxon>Bacteroidota</taxon>
        <taxon>Sphingobacteriia</taxon>
        <taxon>Sphingobacteriales</taxon>
        <taxon>Sphingobacteriaceae</taxon>
        <taxon>Pedobacter</taxon>
    </lineage>
</organism>
<dbReference type="PANTHER" id="PTHR19328:SF75">
    <property type="entry name" value="ALDOSE SUGAR DEHYDROGENASE YLII"/>
    <property type="match status" value="1"/>
</dbReference>
<comment type="caution">
    <text evidence="9">The sequence shown here is derived from an EMBL/GenBank/DDBJ whole genome shotgun (WGS) entry which is preliminary data.</text>
</comment>
<dbReference type="InterPro" id="IPR011041">
    <property type="entry name" value="Quinoprot_gluc/sorb_DH_b-prop"/>
</dbReference>
<evidence type="ECO:0000256" key="5">
    <source>
        <dbReference type="ARBA" id="ARBA00023004"/>
    </source>
</evidence>
<gene>
    <name evidence="9" type="ORF">O0931_07120</name>
</gene>
<dbReference type="EMBL" id="JAPWGL010000002">
    <property type="protein sequence ID" value="MCZ4223064.1"/>
    <property type="molecule type" value="Genomic_DNA"/>
</dbReference>
<dbReference type="InterPro" id="IPR002324">
    <property type="entry name" value="Cyt_c_ID"/>
</dbReference>
<evidence type="ECO:0000259" key="7">
    <source>
        <dbReference type="PROSITE" id="PS50093"/>
    </source>
</evidence>
<evidence type="ECO:0000259" key="8">
    <source>
        <dbReference type="PROSITE" id="PS51007"/>
    </source>
</evidence>
<evidence type="ECO:0000313" key="9">
    <source>
        <dbReference type="EMBL" id="MCZ4223064.1"/>
    </source>
</evidence>
<dbReference type="PRINTS" id="PR00606">
    <property type="entry name" value="CYTCHROMECID"/>
</dbReference>
<accession>A0ABT4KW41</accession>
<dbReference type="Gene3D" id="2.60.40.10">
    <property type="entry name" value="Immunoglobulins"/>
    <property type="match status" value="1"/>
</dbReference>
<keyword evidence="5 6" id="KW-0408">Iron</keyword>
<dbReference type="InterPro" id="IPR036909">
    <property type="entry name" value="Cyt_c-like_dom_sf"/>
</dbReference>
<dbReference type="SUPFAM" id="SSF49299">
    <property type="entry name" value="PKD domain"/>
    <property type="match status" value="1"/>
</dbReference>
<evidence type="ECO:0000256" key="6">
    <source>
        <dbReference type="PROSITE-ProRule" id="PRU00433"/>
    </source>
</evidence>
<dbReference type="Gene3D" id="1.10.760.10">
    <property type="entry name" value="Cytochrome c-like domain"/>
    <property type="match status" value="1"/>
</dbReference>
<dbReference type="Pfam" id="PF00801">
    <property type="entry name" value="PKD"/>
    <property type="match status" value="1"/>
</dbReference>
<proteinExistence type="predicted"/>